<protein>
    <submittedName>
        <fullName evidence="1">Uncharacterized protein</fullName>
    </submittedName>
</protein>
<dbReference type="EMBL" id="UGYW01000002">
    <property type="protein sequence ID" value="SUJ28811.1"/>
    <property type="molecule type" value="Genomic_DNA"/>
</dbReference>
<dbReference type="PROSITE" id="PS51257">
    <property type="entry name" value="PROKAR_LIPOPROTEIN"/>
    <property type="match status" value="1"/>
</dbReference>
<dbReference type="Proteomes" id="UP000254893">
    <property type="component" value="Unassembled WGS sequence"/>
</dbReference>
<evidence type="ECO:0000313" key="2">
    <source>
        <dbReference type="Proteomes" id="UP000254893"/>
    </source>
</evidence>
<gene>
    <name evidence="1" type="ORF">NCTC11388_04454</name>
</gene>
<proteinExistence type="predicted"/>
<reference evidence="1 2" key="1">
    <citation type="submission" date="2018-06" db="EMBL/GenBank/DDBJ databases">
        <authorList>
            <consortium name="Pathogen Informatics"/>
            <person name="Doyle S."/>
        </authorList>
    </citation>
    <scope>NUCLEOTIDE SEQUENCE [LARGE SCALE GENOMIC DNA]</scope>
    <source>
        <strain evidence="1 2">NCTC11388</strain>
    </source>
</reference>
<accession>A0A380CTR6</accession>
<dbReference type="AlphaFoldDB" id="A0A380CTR6"/>
<evidence type="ECO:0000313" key="1">
    <source>
        <dbReference type="EMBL" id="SUJ28811.1"/>
    </source>
</evidence>
<dbReference type="RefSeq" id="WP_115171665.1">
    <property type="nucleotide sequence ID" value="NZ_UGYW01000002.1"/>
</dbReference>
<sequence>MKQLLVITLFICILAACREGNKKGLTSQSGQQVTADSSLTKVSDGDQLQEIQKSGSSFYDWYFNNDFQYIDVVKDRKGKSSLDTTSYFKKLRTLGTISEKFIREEKKRLNGCDLFLGTVNFEDYQNADAYTYDTYCGDLYYMYWIKSQEPPDEYTIHNVKQLSDNKGSMDIYLNYGGEGQPLCRIDMEREGGRWKIVHIDFFNKSSPPTEKQKFYGYKWQNGEVALNIGESSLAFEYHGQCVYFYPVRKISDTEFEMIWERDVDCKFDNGTAETFGLKEIPQIGKPFARFTLKDNILYATYYYKPWVKAYSQKVQENVFTEHYFKMAE</sequence>
<organism evidence="1 2">
    <name type="scientific">Sphingobacterium spiritivorum</name>
    <name type="common">Flavobacterium spiritivorum</name>
    <dbReference type="NCBI Taxonomy" id="258"/>
    <lineage>
        <taxon>Bacteria</taxon>
        <taxon>Pseudomonadati</taxon>
        <taxon>Bacteroidota</taxon>
        <taxon>Sphingobacteriia</taxon>
        <taxon>Sphingobacteriales</taxon>
        <taxon>Sphingobacteriaceae</taxon>
        <taxon>Sphingobacterium</taxon>
    </lineage>
</organism>
<name>A0A380CTR6_SPHSI</name>